<dbReference type="RefSeq" id="WP_164211314.1">
    <property type="nucleotide sequence ID" value="NZ_JAAGSC010000041.1"/>
</dbReference>
<accession>A0A845UYX4</accession>
<dbReference type="AlphaFoldDB" id="A0A845UYX4"/>
<dbReference type="EMBL" id="JAAGSC010000041">
    <property type="protein sequence ID" value="NDY95918.1"/>
    <property type="molecule type" value="Genomic_DNA"/>
</dbReference>
<name>A0A845UYX4_9GAMM</name>
<gene>
    <name evidence="1" type="ORF">G3I74_09270</name>
</gene>
<reference evidence="1 2" key="1">
    <citation type="submission" date="2020-02" db="EMBL/GenBank/DDBJ databases">
        <authorList>
            <person name="Zhang X.-Y."/>
        </authorList>
    </citation>
    <scope>NUCLEOTIDE SEQUENCE [LARGE SCALE GENOMIC DNA]</scope>
    <source>
        <strain evidence="1 2">C33</strain>
    </source>
</reference>
<sequence length="331" mass="35411">MRLTLFVLLVVVGVSGLAVAIPTTPGPEAERLEQAELEARMIRVAGTLIASSAPAERAAGLLLAEQAKLWQTKEQPLLSEAEFVEDLHGLIEEADSALTRALLAQLCRMTDRVVDCRRRGLDEAIVALDGAELLARLHLTEPGDLMRARDVMVSAEHLAPRHTDFAMTVLDGIDAQTDAPSTRAQMAALALAPITLPPLSPIADLCQQRADNDAALDQACERLLNAMMDRGDNLLLTALASNLTAQRAEAAGDTLAVARHDSWKAELLEFSGCAGAVGMESLAAEEPRLIREFLRRWERGGEASALAFLATQAGLDCGLPPPPPARADAQR</sequence>
<keyword evidence="2" id="KW-1185">Reference proteome</keyword>
<dbReference type="Proteomes" id="UP000484885">
    <property type="component" value="Unassembled WGS sequence"/>
</dbReference>
<proteinExistence type="predicted"/>
<protein>
    <submittedName>
        <fullName evidence="1">Uncharacterized protein</fullName>
    </submittedName>
</protein>
<evidence type="ECO:0000313" key="1">
    <source>
        <dbReference type="EMBL" id="NDY95918.1"/>
    </source>
</evidence>
<evidence type="ECO:0000313" key="2">
    <source>
        <dbReference type="Proteomes" id="UP000484885"/>
    </source>
</evidence>
<organism evidence="1 2">
    <name type="scientific">Wenzhouxiangella limi</name>
    <dbReference type="NCBI Taxonomy" id="2707351"/>
    <lineage>
        <taxon>Bacteria</taxon>
        <taxon>Pseudomonadati</taxon>
        <taxon>Pseudomonadota</taxon>
        <taxon>Gammaproteobacteria</taxon>
        <taxon>Chromatiales</taxon>
        <taxon>Wenzhouxiangellaceae</taxon>
        <taxon>Wenzhouxiangella</taxon>
    </lineage>
</organism>
<comment type="caution">
    <text evidence="1">The sequence shown here is derived from an EMBL/GenBank/DDBJ whole genome shotgun (WGS) entry which is preliminary data.</text>
</comment>